<dbReference type="Proteomes" id="UP000237481">
    <property type="component" value="Unassembled WGS sequence"/>
</dbReference>
<keyword evidence="3" id="KW-1185">Reference proteome</keyword>
<evidence type="ECO:0000313" key="3">
    <source>
        <dbReference type="Proteomes" id="UP000237481"/>
    </source>
</evidence>
<protein>
    <submittedName>
        <fullName evidence="2">Uncharacterized protein</fullName>
    </submittedName>
</protein>
<feature type="compositionally biased region" description="Acidic residues" evidence="1">
    <location>
        <begin position="243"/>
        <end position="253"/>
    </location>
</feature>
<feature type="region of interest" description="Disordered" evidence="1">
    <location>
        <begin position="169"/>
        <end position="255"/>
    </location>
</feature>
<evidence type="ECO:0000313" key="2">
    <source>
        <dbReference type="EMBL" id="POR35478.1"/>
    </source>
</evidence>
<name>A0A2S4KZ65_9HYPO</name>
<gene>
    <name evidence="2" type="ORF">TPAR_04305</name>
</gene>
<dbReference type="AlphaFoldDB" id="A0A2S4KZ65"/>
<proteinExistence type="predicted"/>
<accession>A0A2S4KZ65</accession>
<feature type="compositionally biased region" description="Low complexity" evidence="1">
    <location>
        <begin position="187"/>
        <end position="204"/>
    </location>
</feature>
<evidence type="ECO:0000256" key="1">
    <source>
        <dbReference type="SAM" id="MobiDB-lite"/>
    </source>
</evidence>
<feature type="region of interest" description="Disordered" evidence="1">
    <location>
        <begin position="109"/>
        <end position="143"/>
    </location>
</feature>
<dbReference type="EMBL" id="PKSG01000436">
    <property type="protein sequence ID" value="POR35478.1"/>
    <property type="molecule type" value="Genomic_DNA"/>
</dbReference>
<feature type="compositionally biased region" description="Basic residues" evidence="1">
    <location>
        <begin position="205"/>
        <end position="220"/>
    </location>
</feature>
<comment type="caution">
    <text evidence="2">The sequence shown here is derived from an EMBL/GenBank/DDBJ whole genome shotgun (WGS) entry which is preliminary data.</text>
</comment>
<dbReference type="OrthoDB" id="4941368at2759"/>
<reference evidence="2 3" key="1">
    <citation type="submission" date="2018-01" db="EMBL/GenBank/DDBJ databases">
        <title>Harnessing the power of phylogenomics to disentangle the directionality and signatures of interkingdom host jumping in the parasitic fungal genus Tolypocladium.</title>
        <authorList>
            <person name="Quandt C.A."/>
            <person name="Patterson W."/>
            <person name="Spatafora J.W."/>
        </authorList>
    </citation>
    <scope>NUCLEOTIDE SEQUENCE [LARGE SCALE GENOMIC DNA]</scope>
    <source>
        <strain evidence="2 3">NRBC 100945</strain>
    </source>
</reference>
<sequence>MYMRSAAVTRAAAVSPFPRSSLPLLFPRRSCASWWTLINSRSPIVCLCNSYQVYYKAFPVSNDTTLSTPTADLYQLSSHIRAWLRKLPATGDVPAGSFQVSSLVTAQKSSSIADPRLQQDCDNMDPSDDPRANRPPGSMEAGPSRCNMLNMLYSSGFAEWAARAEAQNQRLGVSSRQPDGEASAPASSDSKSGRKSSSSSSSSRSSHKPPSSKKGSRSRKLKDSEEKSAKSRPSRPKPSEATREDDEQMDEADNFVAHYANYSSMDTELNILRTHLMQR</sequence>
<organism evidence="2 3">
    <name type="scientific">Tolypocladium paradoxum</name>
    <dbReference type="NCBI Taxonomy" id="94208"/>
    <lineage>
        <taxon>Eukaryota</taxon>
        <taxon>Fungi</taxon>
        <taxon>Dikarya</taxon>
        <taxon>Ascomycota</taxon>
        <taxon>Pezizomycotina</taxon>
        <taxon>Sordariomycetes</taxon>
        <taxon>Hypocreomycetidae</taxon>
        <taxon>Hypocreales</taxon>
        <taxon>Ophiocordycipitaceae</taxon>
        <taxon>Tolypocladium</taxon>
    </lineage>
</organism>